<dbReference type="SUPFAM" id="SSF49879">
    <property type="entry name" value="SMAD/FHA domain"/>
    <property type="match status" value="1"/>
</dbReference>
<dbReference type="InterPro" id="IPR000253">
    <property type="entry name" value="FHA_dom"/>
</dbReference>
<organism evidence="4 5">
    <name type="scientific">Agromyces mediolanus</name>
    <name type="common">Corynebacterium mediolanum</name>
    <dbReference type="NCBI Taxonomy" id="41986"/>
    <lineage>
        <taxon>Bacteria</taxon>
        <taxon>Bacillati</taxon>
        <taxon>Actinomycetota</taxon>
        <taxon>Actinomycetes</taxon>
        <taxon>Micrococcales</taxon>
        <taxon>Microbacteriaceae</taxon>
        <taxon>Agromyces</taxon>
    </lineage>
</organism>
<sequence length="207" mass="22208">MGRVPLLVGRDHLRDRDRARSACRAGGAAALIRYAGCGRYAVADNDNSQGSQPTTNTSSNELGGNANDTTIGFSREAAAQLAALDTDVTPEEQEAINALPSGSALLIVRRGPNSGARFLLDTEVTTVGRHPDADIFLDDVTVSRKHAEFVRHRTAFEVKDLSSLNGTYYDGVRIETALLADGAEVQIGKFRLTFYASRRDLVPASGE</sequence>
<evidence type="ECO:0000313" key="4">
    <source>
        <dbReference type="EMBL" id="GGR37806.1"/>
    </source>
</evidence>
<comment type="caution">
    <text evidence="4">The sequence shown here is derived from an EMBL/GenBank/DDBJ whole genome shotgun (WGS) entry which is preliminary data.</text>
</comment>
<dbReference type="Proteomes" id="UP000610303">
    <property type="component" value="Unassembled WGS sequence"/>
</dbReference>
<feature type="region of interest" description="Disordered" evidence="2">
    <location>
        <begin position="45"/>
        <end position="69"/>
    </location>
</feature>
<dbReference type="Gene3D" id="2.60.200.20">
    <property type="match status" value="1"/>
</dbReference>
<dbReference type="EMBL" id="BMRJ01000007">
    <property type="protein sequence ID" value="GGR37806.1"/>
    <property type="molecule type" value="Genomic_DNA"/>
</dbReference>
<feature type="domain" description="FHA" evidence="3">
    <location>
        <begin position="125"/>
        <end position="174"/>
    </location>
</feature>
<dbReference type="PROSITE" id="PS50006">
    <property type="entry name" value="FHA_DOMAIN"/>
    <property type="match status" value="1"/>
</dbReference>
<dbReference type="PANTHER" id="PTHR23308">
    <property type="entry name" value="NUCLEAR INHIBITOR OF PROTEIN PHOSPHATASE-1"/>
    <property type="match status" value="1"/>
</dbReference>
<keyword evidence="1" id="KW-0597">Phosphoprotein</keyword>
<evidence type="ECO:0000256" key="1">
    <source>
        <dbReference type="ARBA" id="ARBA00022553"/>
    </source>
</evidence>
<proteinExistence type="predicted"/>
<evidence type="ECO:0000313" key="5">
    <source>
        <dbReference type="Proteomes" id="UP000610303"/>
    </source>
</evidence>
<dbReference type="SMART" id="SM00240">
    <property type="entry name" value="FHA"/>
    <property type="match status" value="1"/>
</dbReference>
<evidence type="ECO:0000259" key="3">
    <source>
        <dbReference type="PROSITE" id="PS50006"/>
    </source>
</evidence>
<reference evidence="4" key="1">
    <citation type="journal article" date="2014" name="Int. J. Syst. Evol. Microbiol.">
        <title>Complete genome sequence of Corynebacterium casei LMG S-19264T (=DSM 44701T), isolated from a smear-ripened cheese.</title>
        <authorList>
            <consortium name="US DOE Joint Genome Institute (JGI-PGF)"/>
            <person name="Walter F."/>
            <person name="Albersmeier A."/>
            <person name="Kalinowski J."/>
            <person name="Ruckert C."/>
        </authorList>
    </citation>
    <scope>NUCLEOTIDE SEQUENCE</scope>
    <source>
        <strain evidence="4">JCM 3346</strain>
    </source>
</reference>
<dbReference type="AlphaFoldDB" id="A0A918KWX9"/>
<evidence type="ECO:0000256" key="2">
    <source>
        <dbReference type="SAM" id="MobiDB-lite"/>
    </source>
</evidence>
<protein>
    <recommendedName>
        <fullName evidence="3">FHA domain-containing protein</fullName>
    </recommendedName>
</protein>
<dbReference type="InterPro" id="IPR050923">
    <property type="entry name" value="Cell_Proc_Reg/RNA_Proc"/>
</dbReference>
<dbReference type="InterPro" id="IPR008984">
    <property type="entry name" value="SMAD_FHA_dom_sf"/>
</dbReference>
<name>A0A918KWX9_AGRME</name>
<reference evidence="4" key="2">
    <citation type="submission" date="2020-09" db="EMBL/GenBank/DDBJ databases">
        <authorList>
            <person name="Sun Q."/>
            <person name="Ohkuma M."/>
        </authorList>
    </citation>
    <scope>NUCLEOTIDE SEQUENCE</scope>
    <source>
        <strain evidence="4">JCM 3346</strain>
    </source>
</reference>
<gene>
    <name evidence="4" type="ORF">GCM10010196_34770</name>
</gene>
<keyword evidence="5" id="KW-1185">Reference proteome</keyword>
<accession>A0A918KWX9</accession>
<dbReference type="Pfam" id="PF00498">
    <property type="entry name" value="FHA"/>
    <property type="match status" value="1"/>
</dbReference>